<keyword evidence="1" id="KW-0472">Membrane</keyword>
<reference evidence="3" key="2">
    <citation type="submission" date="2025-08" db="UniProtKB">
        <authorList>
            <consortium name="Ensembl"/>
        </authorList>
    </citation>
    <scope>IDENTIFICATION</scope>
</reference>
<evidence type="ECO:0000256" key="1">
    <source>
        <dbReference type="SAM" id="Phobius"/>
    </source>
</evidence>
<evidence type="ECO:0000313" key="4">
    <source>
        <dbReference type="Proteomes" id="UP000265140"/>
    </source>
</evidence>
<evidence type="ECO:0000256" key="2">
    <source>
        <dbReference type="SAM" id="SignalP"/>
    </source>
</evidence>
<protein>
    <recommendedName>
        <fullName evidence="5">Ig-like domain-containing protein</fullName>
    </recommendedName>
</protein>
<dbReference type="Gene3D" id="2.60.40.10">
    <property type="entry name" value="Immunoglobulins"/>
    <property type="match status" value="1"/>
</dbReference>
<reference evidence="3 4" key="1">
    <citation type="submission" date="2020-02" db="EMBL/GenBank/DDBJ databases">
        <title>Esox lucius (northern pike) genome, fEsoLuc1, primary haplotype.</title>
        <authorList>
            <person name="Myers G."/>
            <person name="Karagic N."/>
            <person name="Meyer A."/>
            <person name="Pippel M."/>
            <person name="Reichard M."/>
            <person name="Winkler S."/>
            <person name="Tracey A."/>
            <person name="Sims Y."/>
            <person name="Howe K."/>
            <person name="Rhie A."/>
            <person name="Formenti G."/>
            <person name="Durbin R."/>
            <person name="Fedrigo O."/>
            <person name="Jarvis E.D."/>
        </authorList>
    </citation>
    <scope>NUCLEOTIDE SEQUENCE [LARGE SCALE GENOMIC DNA]</scope>
</reference>
<evidence type="ECO:0000313" key="3">
    <source>
        <dbReference type="Ensembl" id="ENSELUP00000091306.1"/>
    </source>
</evidence>
<keyword evidence="4" id="KW-1185">Reference proteome</keyword>
<keyword evidence="1" id="KW-1133">Transmembrane helix</keyword>
<feature type="transmembrane region" description="Helical" evidence="1">
    <location>
        <begin position="156"/>
        <end position="181"/>
    </location>
</feature>
<dbReference type="Proteomes" id="UP000265140">
    <property type="component" value="Chromosome 17"/>
</dbReference>
<accession>A0AAY5KRI3</accession>
<proteinExistence type="predicted"/>
<organism evidence="3 4">
    <name type="scientific">Esox lucius</name>
    <name type="common">Northern pike</name>
    <dbReference type="NCBI Taxonomy" id="8010"/>
    <lineage>
        <taxon>Eukaryota</taxon>
        <taxon>Metazoa</taxon>
        <taxon>Chordata</taxon>
        <taxon>Craniata</taxon>
        <taxon>Vertebrata</taxon>
        <taxon>Euteleostomi</taxon>
        <taxon>Actinopterygii</taxon>
        <taxon>Neopterygii</taxon>
        <taxon>Teleostei</taxon>
        <taxon>Protacanthopterygii</taxon>
        <taxon>Esociformes</taxon>
        <taxon>Esocidae</taxon>
        <taxon>Esox</taxon>
    </lineage>
</organism>
<feature type="chain" id="PRO_5046451240" description="Ig-like domain-containing protein" evidence="2">
    <location>
        <begin position="20"/>
        <end position="197"/>
    </location>
</feature>
<evidence type="ECO:0008006" key="5">
    <source>
        <dbReference type="Google" id="ProtNLM"/>
    </source>
</evidence>
<dbReference type="InterPro" id="IPR013783">
    <property type="entry name" value="Ig-like_fold"/>
</dbReference>
<name>A0AAY5KRI3_ESOLU</name>
<dbReference type="SUPFAM" id="SSF48726">
    <property type="entry name" value="Immunoglobulin"/>
    <property type="match status" value="1"/>
</dbReference>
<feature type="signal peptide" evidence="2">
    <location>
        <begin position="1"/>
        <end position="19"/>
    </location>
</feature>
<dbReference type="Ensembl" id="ENSELUT00000109373.1">
    <property type="protein sequence ID" value="ENSELUP00000091306.1"/>
    <property type="gene ID" value="ENSELUG00000038632.1"/>
</dbReference>
<dbReference type="AlphaFoldDB" id="A0AAY5KRI3"/>
<dbReference type="InterPro" id="IPR036179">
    <property type="entry name" value="Ig-like_dom_sf"/>
</dbReference>
<keyword evidence="2" id="KW-0732">Signal</keyword>
<reference evidence="3" key="3">
    <citation type="submission" date="2025-09" db="UniProtKB">
        <authorList>
            <consortium name="Ensembl"/>
        </authorList>
    </citation>
    <scope>IDENTIFICATION</scope>
</reference>
<sequence length="197" mass="21736">MWSVLSIRLYMCVSPLASSMSSTMTRVVKPGETVCMSCNVPKKHWTTWFGQESNKTPFVIILTKYDVTEKEVLNKFLHGNNNGFTSMLENNGSISLTISNINEPLLGFYYCTSGTDKELTQMHSFVFGVYTEKLDGFSSGPPESSECHAGCSGQCWVLMAILCPLSAALVGLLAFILTWILHRKGKSSNSNPLTTLI</sequence>
<keyword evidence="1" id="KW-0812">Transmembrane</keyword>